<feature type="region of interest" description="Disordered" evidence="1">
    <location>
        <begin position="36"/>
        <end position="69"/>
    </location>
</feature>
<feature type="region of interest" description="Disordered" evidence="1">
    <location>
        <begin position="219"/>
        <end position="271"/>
    </location>
</feature>
<gene>
    <name evidence="2" type="ORF">WMY93_007143</name>
</gene>
<feature type="compositionally biased region" description="Basic and acidic residues" evidence="1">
    <location>
        <begin position="328"/>
        <end position="339"/>
    </location>
</feature>
<feature type="compositionally biased region" description="Polar residues" evidence="1">
    <location>
        <begin position="226"/>
        <end position="248"/>
    </location>
</feature>
<feature type="compositionally biased region" description="Low complexity" evidence="1">
    <location>
        <begin position="341"/>
        <end position="351"/>
    </location>
</feature>
<sequence length="430" mass="49232">MSGVVALNTQSPPDHQLVAAGLIFEVGQTWQLLQNCPSAEEEPEDELEGDSDGQPYESDEEDPELARKRKELQVIQEQIMLKRAFLALKTVDHKKVNPGICTEVARGRESNEPLRDRVKVILRQRNRFIKIKQMPVFSASPPPQINTLPVEEVEEGEEKEEEEVEEEEEEEEKVEEEEEEEEKVEEEEEEEEEKSSQGFMLFLDILNKGVDIDKLKEMANDEEDSMPQSPQSRQNGGETLDKTSSLSSLPVEKIRLTDDQPLPNPSEQQKHLKNILESLGLSLGTDEMSKLADRTQERLYGKRQRQRKEDKTKKLKLLMEIECQPKEDREKYSPLDHTRASSFTSISSPSPHRMKSSSFGSSALRTKSPSLFCHRSGRKARHLFCHRSGRKARHLFCHRSGRKARHLSVTAQDEKPVTYPVTAQDEKPVI</sequence>
<accession>A0AAW0PT38</accession>
<organism evidence="2 3">
    <name type="scientific">Mugilogobius chulae</name>
    <name type="common">yellowstripe goby</name>
    <dbReference type="NCBI Taxonomy" id="88201"/>
    <lineage>
        <taxon>Eukaryota</taxon>
        <taxon>Metazoa</taxon>
        <taxon>Chordata</taxon>
        <taxon>Craniata</taxon>
        <taxon>Vertebrata</taxon>
        <taxon>Euteleostomi</taxon>
        <taxon>Actinopterygii</taxon>
        <taxon>Neopterygii</taxon>
        <taxon>Teleostei</taxon>
        <taxon>Neoteleostei</taxon>
        <taxon>Acanthomorphata</taxon>
        <taxon>Gobiaria</taxon>
        <taxon>Gobiiformes</taxon>
        <taxon>Gobioidei</taxon>
        <taxon>Gobiidae</taxon>
        <taxon>Gobionellinae</taxon>
        <taxon>Mugilogobius</taxon>
    </lineage>
</organism>
<proteinExistence type="predicted"/>
<keyword evidence="3" id="KW-1185">Reference proteome</keyword>
<dbReference type="Proteomes" id="UP001460270">
    <property type="component" value="Unassembled WGS sequence"/>
</dbReference>
<evidence type="ECO:0000313" key="3">
    <source>
        <dbReference type="Proteomes" id="UP001460270"/>
    </source>
</evidence>
<dbReference type="EMBL" id="JBBPFD010000004">
    <property type="protein sequence ID" value="KAK7930748.1"/>
    <property type="molecule type" value="Genomic_DNA"/>
</dbReference>
<feature type="compositionally biased region" description="Acidic residues" evidence="1">
    <location>
        <begin position="151"/>
        <end position="193"/>
    </location>
</feature>
<dbReference type="AlphaFoldDB" id="A0AAW0PT38"/>
<feature type="compositionally biased region" description="Acidic residues" evidence="1">
    <location>
        <begin position="39"/>
        <end position="63"/>
    </location>
</feature>
<comment type="caution">
    <text evidence="2">The sequence shown here is derived from an EMBL/GenBank/DDBJ whole genome shotgun (WGS) entry which is preliminary data.</text>
</comment>
<protein>
    <submittedName>
        <fullName evidence="2">Uncharacterized protein</fullName>
    </submittedName>
</protein>
<evidence type="ECO:0000256" key="1">
    <source>
        <dbReference type="SAM" id="MobiDB-lite"/>
    </source>
</evidence>
<reference evidence="3" key="1">
    <citation type="submission" date="2024-04" db="EMBL/GenBank/DDBJ databases">
        <title>Salinicola lusitanus LLJ914,a marine bacterium isolated from the Okinawa Trough.</title>
        <authorList>
            <person name="Li J."/>
        </authorList>
    </citation>
    <scope>NUCLEOTIDE SEQUENCE [LARGE SCALE GENOMIC DNA]</scope>
</reference>
<feature type="region of interest" description="Disordered" evidence="1">
    <location>
        <begin position="328"/>
        <end position="362"/>
    </location>
</feature>
<evidence type="ECO:0000313" key="2">
    <source>
        <dbReference type="EMBL" id="KAK7930748.1"/>
    </source>
</evidence>
<name>A0AAW0PT38_9GOBI</name>
<feature type="region of interest" description="Disordered" evidence="1">
    <location>
        <begin position="140"/>
        <end position="199"/>
    </location>
</feature>